<sequence length="312" mass="33486">MKYRADPSLIRGSIAPLVTPFTADGALDTATLRRLVRWQLAAGSHGISLGGSTGEPSAQTLAERAEAIRVVADELDDRAPFLPGTGSAKLEETLELTGVARDAGADAVLVITPYYARPTQDALFSWYSTVAREYPDLPVVIYNVPSRTAVDIDPPTVARLFRAHENIVGIKETTRDFEHFSRVMEAAGPELLVWSGIELLCLPVLTLGGAGFVSALANIAPAAVAGMYEAYQQGDFGRARELHYAVQPLVDLLFVETNPAPAKWLMHRRGLLGSDLVRPPLLPLSESGRATVSALAQSRFDLLTDPALGESA</sequence>
<evidence type="ECO:0000256" key="8">
    <source>
        <dbReference type="ARBA" id="ARBA00023154"/>
    </source>
</evidence>
<feature type="active site" description="Proton donor/acceptor" evidence="12 14">
    <location>
        <position position="142"/>
    </location>
</feature>
<accession>A0A1T3NN38</accession>
<comment type="pathway">
    <text evidence="2 12">Amino-acid biosynthesis; L-lysine biosynthesis via DAP pathway; (S)-tetrahydrodipicolinate from L-aspartate: step 3/4.</text>
</comment>
<dbReference type="PIRSF" id="PIRSF001365">
    <property type="entry name" value="DHDPS"/>
    <property type="match status" value="1"/>
</dbReference>
<dbReference type="InterPro" id="IPR005263">
    <property type="entry name" value="DapA"/>
</dbReference>
<comment type="caution">
    <text evidence="12">Was originally thought to be a dihydrodipicolinate synthase (DHDPS), catalyzing the condensation of (S)-aspartate-beta-semialdehyde [(S)-ASA] and pyruvate to dihydrodipicolinate (DHDP). However, it was shown in E.coli that the product of the enzymatic reaction is not dihydrodipicolinate but in fact (4S)-4-hydroxy-2,3,4,5-tetrahydro-(2S)-dipicolinic acid (HTPA), and that the consecutive dehydration reaction leading to DHDP is not spontaneous but catalyzed by DapB.</text>
</comment>
<evidence type="ECO:0000256" key="13">
    <source>
        <dbReference type="PIRNR" id="PIRNR001365"/>
    </source>
</evidence>
<protein>
    <recommendedName>
        <fullName evidence="4 12">4-hydroxy-tetrahydrodipicolinate synthase</fullName>
        <shortName evidence="12">HTPA synthase</shortName>
        <ecNumber evidence="4 12">4.3.3.7</ecNumber>
    </recommendedName>
</protein>
<reference evidence="16 17" key="1">
    <citation type="submission" date="2017-03" db="EMBL/GenBank/DDBJ databases">
        <title>Draft genome sequence of Streptomyces scabrisporus NF3, endophyte isolated from Amphipterygium adstringens.</title>
        <authorList>
            <person name="Vazquez M."/>
            <person name="Ceapa C.D."/>
            <person name="Rodriguez Luna D."/>
            <person name="Sanchez Esquivel S."/>
        </authorList>
    </citation>
    <scope>NUCLEOTIDE SEQUENCE [LARGE SCALE GENOMIC DNA]</scope>
    <source>
        <strain evidence="16 17">NF3</strain>
    </source>
</reference>
<dbReference type="Gene3D" id="3.20.20.70">
    <property type="entry name" value="Aldolase class I"/>
    <property type="match status" value="1"/>
</dbReference>
<evidence type="ECO:0000256" key="2">
    <source>
        <dbReference type="ARBA" id="ARBA00005120"/>
    </source>
</evidence>
<evidence type="ECO:0000256" key="11">
    <source>
        <dbReference type="ARBA" id="ARBA00047836"/>
    </source>
</evidence>
<evidence type="ECO:0000256" key="7">
    <source>
        <dbReference type="ARBA" id="ARBA00022915"/>
    </source>
</evidence>
<dbReference type="AlphaFoldDB" id="A0A1T3NN38"/>
<keyword evidence="8 12" id="KW-0457">Lysine biosynthesis</keyword>
<dbReference type="SUPFAM" id="SSF51569">
    <property type="entry name" value="Aldolase"/>
    <property type="match status" value="1"/>
</dbReference>
<dbReference type="SMART" id="SM01130">
    <property type="entry name" value="DHDPS"/>
    <property type="match status" value="1"/>
</dbReference>
<evidence type="ECO:0000256" key="9">
    <source>
        <dbReference type="ARBA" id="ARBA00023239"/>
    </source>
</evidence>
<comment type="catalytic activity">
    <reaction evidence="11 12">
        <text>L-aspartate 4-semialdehyde + pyruvate = (2S,4S)-4-hydroxy-2,3,4,5-tetrahydrodipicolinate + H2O + H(+)</text>
        <dbReference type="Rhea" id="RHEA:34171"/>
        <dbReference type="ChEBI" id="CHEBI:15361"/>
        <dbReference type="ChEBI" id="CHEBI:15377"/>
        <dbReference type="ChEBI" id="CHEBI:15378"/>
        <dbReference type="ChEBI" id="CHEBI:67139"/>
        <dbReference type="ChEBI" id="CHEBI:537519"/>
        <dbReference type="EC" id="4.3.3.7"/>
    </reaction>
</comment>
<dbReference type="Pfam" id="PF00701">
    <property type="entry name" value="DHDPS"/>
    <property type="match status" value="1"/>
</dbReference>
<comment type="similarity">
    <text evidence="3 12 13">Belongs to the DapA family.</text>
</comment>
<comment type="function">
    <text evidence="1 12">Catalyzes the condensation of (S)-aspartate-beta-semialdehyde [(S)-ASA] and pyruvate to 4-hydroxy-tetrahydrodipicolinate (HTPA).</text>
</comment>
<dbReference type="NCBIfam" id="TIGR00674">
    <property type="entry name" value="dapA"/>
    <property type="match status" value="1"/>
</dbReference>
<dbReference type="CDD" id="cd00950">
    <property type="entry name" value="DHDPS"/>
    <property type="match status" value="1"/>
</dbReference>
<dbReference type="EMBL" id="MWQN01000003">
    <property type="protein sequence ID" value="OPC78234.1"/>
    <property type="molecule type" value="Genomic_DNA"/>
</dbReference>
<evidence type="ECO:0000313" key="16">
    <source>
        <dbReference type="EMBL" id="OPC78234.1"/>
    </source>
</evidence>
<dbReference type="GO" id="GO:0009089">
    <property type="term" value="P:lysine biosynthetic process via diaminopimelate"/>
    <property type="evidence" value="ECO:0007669"/>
    <property type="project" value="UniProtKB-UniRule"/>
</dbReference>
<dbReference type="OrthoDB" id="9782828at2"/>
<dbReference type="Proteomes" id="UP000190037">
    <property type="component" value="Unassembled WGS sequence"/>
</dbReference>
<dbReference type="STRING" id="159449.B4N89_39325"/>
<keyword evidence="6 12" id="KW-0028">Amino-acid biosynthesis</keyword>
<dbReference type="RefSeq" id="WP_078981328.1">
    <property type="nucleotide sequence ID" value="NZ_MWQN01000003.1"/>
</dbReference>
<comment type="caution">
    <text evidence="16">The sequence shown here is derived from an EMBL/GenBank/DDBJ whole genome shotgun (WGS) entry which is preliminary data.</text>
</comment>
<dbReference type="PANTHER" id="PTHR12128">
    <property type="entry name" value="DIHYDRODIPICOLINATE SYNTHASE"/>
    <property type="match status" value="1"/>
</dbReference>
<keyword evidence="9 12" id="KW-0456">Lyase</keyword>
<dbReference type="InterPro" id="IPR002220">
    <property type="entry name" value="DapA-like"/>
</dbReference>
<organism evidence="16 17">
    <name type="scientific">Embleya scabrispora</name>
    <dbReference type="NCBI Taxonomy" id="159449"/>
    <lineage>
        <taxon>Bacteria</taxon>
        <taxon>Bacillati</taxon>
        <taxon>Actinomycetota</taxon>
        <taxon>Actinomycetes</taxon>
        <taxon>Kitasatosporales</taxon>
        <taxon>Streptomycetaceae</taxon>
        <taxon>Embleya</taxon>
    </lineage>
</organism>
<dbReference type="PANTHER" id="PTHR12128:SF66">
    <property type="entry name" value="4-HYDROXY-2-OXOGLUTARATE ALDOLASE, MITOCHONDRIAL"/>
    <property type="match status" value="1"/>
</dbReference>
<evidence type="ECO:0000256" key="15">
    <source>
        <dbReference type="PIRSR" id="PIRSR001365-2"/>
    </source>
</evidence>
<evidence type="ECO:0000256" key="12">
    <source>
        <dbReference type="HAMAP-Rule" id="MF_00418"/>
    </source>
</evidence>
<dbReference type="HAMAP" id="MF_00418">
    <property type="entry name" value="DapA"/>
    <property type="match status" value="1"/>
</dbReference>
<feature type="site" description="Part of a proton relay during catalysis" evidence="12">
    <location>
        <position position="115"/>
    </location>
</feature>
<dbReference type="InterPro" id="IPR013785">
    <property type="entry name" value="Aldolase_TIM"/>
</dbReference>
<evidence type="ECO:0000256" key="5">
    <source>
        <dbReference type="ARBA" id="ARBA00022490"/>
    </source>
</evidence>
<evidence type="ECO:0000256" key="4">
    <source>
        <dbReference type="ARBA" id="ARBA00012086"/>
    </source>
</evidence>
<feature type="binding site" evidence="12 15">
    <location>
        <position position="53"/>
    </location>
    <ligand>
        <name>pyruvate</name>
        <dbReference type="ChEBI" id="CHEBI:15361"/>
    </ligand>
</feature>
<evidence type="ECO:0000256" key="1">
    <source>
        <dbReference type="ARBA" id="ARBA00003294"/>
    </source>
</evidence>
<comment type="subunit">
    <text evidence="12">Homotetramer; dimer of dimers.</text>
</comment>
<comment type="subcellular location">
    <subcellularLocation>
        <location evidence="12">Cytoplasm</location>
    </subcellularLocation>
</comment>
<evidence type="ECO:0000256" key="10">
    <source>
        <dbReference type="ARBA" id="ARBA00023270"/>
    </source>
</evidence>
<feature type="site" description="Part of a proton relay during catalysis" evidence="12">
    <location>
        <position position="52"/>
    </location>
</feature>
<dbReference type="InterPro" id="IPR020625">
    <property type="entry name" value="Schiff_base-form_aldolases_AS"/>
</dbReference>
<dbReference type="GO" id="GO:0005737">
    <property type="term" value="C:cytoplasm"/>
    <property type="evidence" value="ECO:0007669"/>
    <property type="project" value="UniProtKB-SubCell"/>
</dbReference>
<keyword evidence="10 12" id="KW-0704">Schiff base</keyword>
<dbReference type="UniPathway" id="UPA00034">
    <property type="reaction ID" value="UER00017"/>
</dbReference>
<dbReference type="EC" id="4.3.3.7" evidence="4 12"/>
<dbReference type="PROSITE" id="PS00666">
    <property type="entry name" value="DHDPS_2"/>
    <property type="match status" value="1"/>
</dbReference>
<evidence type="ECO:0000256" key="3">
    <source>
        <dbReference type="ARBA" id="ARBA00007592"/>
    </source>
</evidence>
<dbReference type="GO" id="GO:0019877">
    <property type="term" value="P:diaminopimelate biosynthetic process"/>
    <property type="evidence" value="ECO:0007669"/>
    <property type="project" value="UniProtKB-UniRule"/>
</dbReference>
<dbReference type="PRINTS" id="PR00146">
    <property type="entry name" value="DHPICSNTHASE"/>
</dbReference>
<evidence type="ECO:0000313" key="17">
    <source>
        <dbReference type="Proteomes" id="UP000190037"/>
    </source>
</evidence>
<dbReference type="GO" id="GO:0008840">
    <property type="term" value="F:4-hydroxy-tetrahydrodipicolinate synthase activity"/>
    <property type="evidence" value="ECO:0007669"/>
    <property type="project" value="UniProtKB-UniRule"/>
</dbReference>
<feature type="binding site" evidence="12 15">
    <location>
        <position position="213"/>
    </location>
    <ligand>
        <name>pyruvate</name>
        <dbReference type="ChEBI" id="CHEBI:15361"/>
    </ligand>
</feature>
<evidence type="ECO:0000256" key="14">
    <source>
        <dbReference type="PIRSR" id="PIRSR001365-1"/>
    </source>
</evidence>
<keyword evidence="5 12" id="KW-0963">Cytoplasm</keyword>
<feature type="active site" description="Schiff-base intermediate with substrate" evidence="12 14">
    <location>
        <position position="171"/>
    </location>
</feature>
<keyword evidence="17" id="KW-1185">Reference proteome</keyword>
<gene>
    <name evidence="12" type="primary">dapA</name>
    <name evidence="16" type="ORF">B4N89_39325</name>
</gene>
<keyword evidence="7 12" id="KW-0220">Diaminopimelate biosynthesis</keyword>
<evidence type="ECO:0000256" key="6">
    <source>
        <dbReference type="ARBA" id="ARBA00022605"/>
    </source>
</evidence>
<name>A0A1T3NN38_9ACTN</name>
<proteinExistence type="inferred from homology"/>